<evidence type="ECO:0000259" key="4">
    <source>
        <dbReference type="Pfam" id="PF13458"/>
    </source>
</evidence>
<dbReference type="CDD" id="cd06338">
    <property type="entry name" value="PBP1_ABC_ligand_binding-like"/>
    <property type="match status" value="1"/>
</dbReference>
<feature type="chain" id="PRO_5019851196" evidence="3">
    <location>
        <begin position="36"/>
        <end position="407"/>
    </location>
</feature>
<dbReference type="AlphaFoldDB" id="A0A455SZS6"/>
<gene>
    <name evidence="5" type="ORF">KTA_12870</name>
</gene>
<sequence length="407" mass="43703">MALFQRPHAPRRPLPIGHLFIACLLLIALALSACASSNAGGASSSGPIRIGFSITETGPQSAPAKFDLQGYQLGAEAINAQGGLLGRKVQLVYYDDQGSASTAVQLYQRLITTDKVDLLVGPYQTDLTSAIAPLVTRYKMAMPAMAANLEPFSGRYPYLVQSITQTPRYMIPVIDLAATKGYKTLALLIQDTAFPRELAQGIKQEAAARGIRVVFEATYPADTNDFTALVLKAGAAKPDMIIGATYLADAEGIIRAARASNVNAKLFAFSIGPVEPEFGSALGSAANGILGTTLWFPTLKTAGNAEFVKNFRARFGRDPDYHAAMAYATMQALAAAVKMAGSLDQTKIRDAYLKLDLQTVAGEFKLNSLGQQLGYQSYVLQWQNGKQELVWPPEVATSPVQLPHPNW</sequence>
<reference evidence="5" key="1">
    <citation type="submission" date="2018-12" db="EMBL/GenBank/DDBJ databases">
        <title>Novel natural products biosynthetic potential of the class Ktedonobacteria.</title>
        <authorList>
            <person name="Zheng Y."/>
            <person name="Saitou A."/>
            <person name="Wang C.M."/>
            <person name="Toyoda A."/>
            <person name="Minakuchi Y."/>
            <person name="Sekiguchi Y."/>
            <person name="Ueda K."/>
            <person name="Takano H."/>
            <person name="Sakai Y."/>
            <person name="Yokota A."/>
            <person name="Yabe S."/>
        </authorList>
    </citation>
    <scope>NUCLEOTIDE SEQUENCE</scope>
    <source>
        <strain evidence="5">A3-2</strain>
    </source>
</reference>
<evidence type="ECO:0000313" key="5">
    <source>
        <dbReference type="EMBL" id="BBH93088.1"/>
    </source>
</evidence>
<name>A0A455SZS6_9CHLR</name>
<dbReference type="PANTHER" id="PTHR30483:SF37">
    <property type="entry name" value="ABC TRANSPORTER SUBSTRATE-BINDING PROTEIN"/>
    <property type="match status" value="1"/>
</dbReference>
<dbReference type="Gene3D" id="3.40.50.2300">
    <property type="match status" value="2"/>
</dbReference>
<protein>
    <submittedName>
        <fullName evidence="5">Branched-chain amino acid ABC transporter substrate-binding protein</fullName>
    </submittedName>
</protein>
<comment type="similarity">
    <text evidence="1">Belongs to the leucine-binding protein family.</text>
</comment>
<keyword evidence="2 3" id="KW-0732">Signal</keyword>
<dbReference type="InterPro" id="IPR028082">
    <property type="entry name" value="Peripla_BP_I"/>
</dbReference>
<dbReference type="InterPro" id="IPR051010">
    <property type="entry name" value="BCAA_transport"/>
</dbReference>
<evidence type="ECO:0000256" key="1">
    <source>
        <dbReference type="ARBA" id="ARBA00010062"/>
    </source>
</evidence>
<accession>A0A455SZS6</accession>
<dbReference type="EMBL" id="AP019377">
    <property type="protein sequence ID" value="BBH93088.1"/>
    <property type="molecule type" value="Genomic_DNA"/>
</dbReference>
<dbReference type="PANTHER" id="PTHR30483">
    <property type="entry name" value="LEUCINE-SPECIFIC-BINDING PROTEIN"/>
    <property type="match status" value="1"/>
</dbReference>
<dbReference type="InterPro" id="IPR028081">
    <property type="entry name" value="Leu-bd"/>
</dbReference>
<organism evidence="5">
    <name type="scientific">Thermogemmatispora argillosa</name>
    <dbReference type="NCBI Taxonomy" id="2045280"/>
    <lineage>
        <taxon>Bacteria</taxon>
        <taxon>Bacillati</taxon>
        <taxon>Chloroflexota</taxon>
        <taxon>Ktedonobacteria</taxon>
        <taxon>Thermogemmatisporales</taxon>
        <taxon>Thermogemmatisporaceae</taxon>
        <taxon>Thermogemmatispora</taxon>
    </lineage>
</organism>
<evidence type="ECO:0000256" key="2">
    <source>
        <dbReference type="ARBA" id="ARBA00022729"/>
    </source>
</evidence>
<evidence type="ECO:0000256" key="3">
    <source>
        <dbReference type="SAM" id="SignalP"/>
    </source>
</evidence>
<dbReference type="PROSITE" id="PS51257">
    <property type="entry name" value="PROKAR_LIPOPROTEIN"/>
    <property type="match status" value="1"/>
</dbReference>
<dbReference type="Pfam" id="PF13458">
    <property type="entry name" value="Peripla_BP_6"/>
    <property type="match status" value="1"/>
</dbReference>
<feature type="domain" description="Leucine-binding protein" evidence="4">
    <location>
        <begin position="47"/>
        <end position="385"/>
    </location>
</feature>
<feature type="signal peptide" evidence="3">
    <location>
        <begin position="1"/>
        <end position="35"/>
    </location>
</feature>
<proteinExistence type="inferred from homology"/>
<dbReference type="SUPFAM" id="SSF53822">
    <property type="entry name" value="Periplasmic binding protein-like I"/>
    <property type="match status" value="1"/>
</dbReference>